<protein>
    <recommendedName>
        <fullName evidence="3">Serine/threonine protein kinase</fullName>
    </recommendedName>
</protein>
<organism evidence="1 2">
    <name type="scientific">Kibdelosporangium lantanae</name>
    <dbReference type="NCBI Taxonomy" id="1497396"/>
    <lineage>
        <taxon>Bacteria</taxon>
        <taxon>Bacillati</taxon>
        <taxon>Actinomycetota</taxon>
        <taxon>Actinomycetes</taxon>
        <taxon>Pseudonocardiales</taxon>
        <taxon>Pseudonocardiaceae</taxon>
        <taxon>Kibdelosporangium</taxon>
    </lineage>
</organism>
<name>A0ABW3MP44_9PSEU</name>
<evidence type="ECO:0000313" key="1">
    <source>
        <dbReference type="EMBL" id="MFD1051229.1"/>
    </source>
</evidence>
<accession>A0ABW3MP44</accession>
<dbReference type="EMBL" id="JBHTIS010003429">
    <property type="protein sequence ID" value="MFD1051229.1"/>
    <property type="molecule type" value="Genomic_DNA"/>
</dbReference>
<dbReference type="Proteomes" id="UP001597045">
    <property type="component" value="Unassembled WGS sequence"/>
</dbReference>
<feature type="non-terminal residue" evidence="1">
    <location>
        <position position="1"/>
    </location>
</feature>
<reference evidence="2" key="1">
    <citation type="journal article" date="2019" name="Int. J. Syst. Evol. Microbiol.">
        <title>The Global Catalogue of Microorganisms (GCM) 10K type strain sequencing project: providing services to taxonomists for standard genome sequencing and annotation.</title>
        <authorList>
            <consortium name="The Broad Institute Genomics Platform"/>
            <consortium name="The Broad Institute Genome Sequencing Center for Infectious Disease"/>
            <person name="Wu L."/>
            <person name="Ma J."/>
        </authorList>
    </citation>
    <scope>NUCLEOTIDE SEQUENCE [LARGE SCALE GENOMIC DNA]</scope>
    <source>
        <strain evidence="2">JCM 31486</strain>
    </source>
</reference>
<sequence length="105" mass="11155">CQVPATLPIAGPAVSTVTADAAACAKFLTEAKGEALVDNQPQQLEKIDPMKIKYDTDKGQKEGYGCGLWVRINPLPPGEHTLTLRGNTGAQTTEANYDLTVVKLS</sequence>
<gene>
    <name evidence="1" type="ORF">ACFQ1S_39680</name>
</gene>
<proteinExistence type="predicted"/>
<keyword evidence="2" id="KW-1185">Reference proteome</keyword>
<comment type="caution">
    <text evidence="1">The sequence shown here is derived from an EMBL/GenBank/DDBJ whole genome shotgun (WGS) entry which is preliminary data.</text>
</comment>
<evidence type="ECO:0000313" key="2">
    <source>
        <dbReference type="Proteomes" id="UP001597045"/>
    </source>
</evidence>
<evidence type="ECO:0008006" key="3">
    <source>
        <dbReference type="Google" id="ProtNLM"/>
    </source>
</evidence>